<name>A0A6N2YT85_FLAPL</name>
<evidence type="ECO:0000256" key="4">
    <source>
        <dbReference type="ARBA" id="ARBA00022692"/>
    </source>
</evidence>
<feature type="transmembrane region" description="Helical" evidence="7">
    <location>
        <begin position="107"/>
        <end position="130"/>
    </location>
</feature>
<protein>
    <submittedName>
        <fullName evidence="9">UDP-glucose:undecaprenyl-phosphate glucose-1-phosphate transferase</fullName>
        <ecNumber evidence="9">2.7.8.31</ecNumber>
    </submittedName>
</protein>
<dbReference type="InterPro" id="IPR017475">
    <property type="entry name" value="EPS_sugar_tfrase"/>
</dbReference>
<dbReference type="GO" id="GO:0089702">
    <property type="term" value="F:undecaprenyl-phosphate glucose phosphotransferase activity"/>
    <property type="evidence" value="ECO:0007669"/>
    <property type="project" value="UniProtKB-EC"/>
</dbReference>
<dbReference type="RefSeq" id="WP_156620982.1">
    <property type="nucleotide sequence ID" value="NZ_CACRUB010000014.1"/>
</dbReference>
<keyword evidence="5 7" id="KW-1133">Transmembrane helix</keyword>
<sequence length="460" mass="52900">MIKENQRMLNYLNVLLDGLILFFAMPVSFVIRFFVLRGGVITVPFASYLWLAAILTPVYLFTFAAFGLYESFRKKRLYQELGRLFWACTLDMVLLQTALFLAKGVHFSRGTLAIFFVLSFVGLSGKRYVLRTLLRYYRQRGFNQKHVVLVGDSVMAKRYLETVQSDRELGYLVDGYVANRASLHGIKYYGGIGALERVLERCQPDEVVGALSAEDFRYTPVLIEACEKAGVKLSIIPFYAEYMPSNPQFDDLDGIPLMNIRRIPLDNWVNAFLKRLMDIAGSLVLIILSSPLMLIAAVGVKLSSPGPVIFAQERIGRNKKPFRMYKFRSMRVNDRQETGWSRDRDDRKTKFGAFIRKCSIDELPQFFNVLKGDMSLVGPRPEVPYYVEQFKDEIPLYMVKHQVRPGITGWAQVNGLRGDTSIKARVEHDIFYIEHWTLGFDIRILFMTLFKALINSERLT</sequence>
<evidence type="ECO:0000256" key="6">
    <source>
        <dbReference type="ARBA" id="ARBA00023136"/>
    </source>
</evidence>
<gene>
    <name evidence="9" type="primary">wcaJ</name>
    <name evidence="9" type="ORF">FPLFYP42_00262</name>
</gene>
<dbReference type="Gene3D" id="3.40.50.720">
    <property type="entry name" value="NAD(P)-binding Rossmann-like Domain"/>
    <property type="match status" value="1"/>
</dbReference>
<dbReference type="InterPro" id="IPR003362">
    <property type="entry name" value="Bact_transf"/>
</dbReference>
<evidence type="ECO:0000256" key="1">
    <source>
        <dbReference type="ARBA" id="ARBA00004141"/>
    </source>
</evidence>
<feature type="transmembrane region" description="Helical" evidence="7">
    <location>
        <begin position="279"/>
        <end position="300"/>
    </location>
</feature>
<accession>A0A6N2YT85</accession>
<feature type="transmembrane region" description="Helical" evidence="7">
    <location>
        <begin position="12"/>
        <end position="35"/>
    </location>
</feature>
<evidence type="ECO:0000313" key="9">
    <source>
        <dbReference type="EMBL" id="VYT69018.1"/>
    </source>
</evidence>
<feature type="domain" description="Bacterial sugar transferase" evidence="8">
    <location>
        <begin position="274"/>
        <end position="452"/>
    </location>
</feature>
<reference evidence="9" key="1">
    <citation type="submission" date="2019-11" db="EMBL/GenBank/DDBJ databases">
        <authorList>
            <person name="Feng L."/>
        </authorList>
    </citation>
    <scope>NUCLEOTIDE SEQUENCE</scope>
    <source>
        <strain evidence="9">FplautiiLFYP42</strain>
    </source>
</reference>
<evidence type="ECO:0000256" key="2">
    <source>
        <dbReference type="ARBA" id="ARBA00006464"/>
    </source>
</evidence>
<feature type="transmembrane region" description="Helical" evidence="7">
    <location>
        <begin position="47"/>
        <end position="69"/>
    </location>
</feature>
<evidence type="ECO:0000256" key="5">
    <source>
        <dbReference type="ARBA" id="ARBA00022989"/>
    </source>
</evidence>
<dbReference type="GO" id="GO:0016020">
    <property type="term" value="C:membrane"/>
    <property type="evidence" value="ECO:0007669"/>
    <property type="project" value="UniProtKB-SubCell"/>
</dbReference>
<dbReference type="PANTHER" id="PTHR30576:SF0">
    <property type="entry name" value="UNDECAPRENYL-PHOSPHATE N-ACETYLGALACTOSAMINYL 1-PHOSPHATE TRANSFERASE-RELATED"/>
    <property type="match status" value="1"/>
</dbReference>
<keyword evidence="6 7" id="KW-0472">Membrane</keyword>
<dbReference type="EMBL" id="CACRUB010000014">
    <property type="protein sequence ID" value="VYT69018.1"/>
    <property type="molecule type" value="Genomic_DNA"/>
</dbReference>
<evidence type="ECO:0000256" key="3">
    <source>
        <dbReference type="ARBA" id="ARBA00022679"/>
    </source>
</evidence>
<keyword evidence="4 7" id="KW-0812">Transmembrane</keyword>
<evidence type="ECO:0000259" key="8">
    <source>
        <dbReference type="Pfam" id="PF02397"/>
    </source>
</evidence>
<dbReference type="AlphaFoldDB" id="A0A6N2YT85"/>
<dbReference type="Pfam" id="PF02397">
    <property type="entry name" value="Bac_transf"/>
    <property type="match status" value="1"/>
</dbReference>
<dbReference type="PANTHER" id="PTHR30576">
    <property type="entry name" value="COLANIC BIOSYNTHESIS UDP-GLUCOSE LIPID CARRIER TRANSFERASE"/>
    <property type="match status" value="1"/>
</dbReference>
<evidence type="ECO:0000256" key="7">
    <source>
        <dbReference type="SAM" id="Phobius"/>
    </source>
</evidence>
<keyword evidence="3 9" id="KW-0808">Transferase</keyword>
<proteinExistence type="inferred from homology"/>
<dbReference type="NCBIfam" id="TIGR03025">
    <property type="entry name" value="EPS_sugtrans"/>
    <property type="match status" value="1"/>
</dbReference>
<dbReference type="NCBIfam" id="TIGR03023">
    <property type="entry name" value="WcaJ_sugtrans"/>
    <property type="match status" value="1"/>
</dbReference>
<feature type="transmembrane region" description="Helical" evidence="7">
    <location>
        <begin position="81"/>
        <end position="101"/>
    </location>
</feature>
<comment type="similarity">
    <text evidence="2">Belongs to the bacterial sugar transferase family.</text>
</comment>
<comment type="subcellular location">
    <subcellularLocation>
        <location evidence="1">Membrane</location>
        <topology evidence="1">Multi-pass membrane protein</topology>
    </subcellularLocation>
</comment>
<dbReference type="Pfam" id="PF13727">
    <property type="entry name" value="CoA_binding_3"/>
    <property type="match status" value="1"/>
</dbReference>
<dbReference type="InterPro" id="IPR017473">
    <property type="entry name" value="Undecaprenyl-P_gluc_Ptfrase"/>
</dbReference>
<organism evidence="9">
    <name type="scientific">Flavonifractor plautii</name>
    <name type="common">Fusobacterium plautii</name>
    <dbReference type="NCBI Taxonomy" id="292800"/>
    <lineage>
        <taxon>Bacteria</taxon>
        <taxon>Bacillati</taxon>
        <taxon>Bacillota</taxon>
        <taxon>Clostridia</taxon>
        <taxon>Eubacteriales</taxon>
        <taxon>Oscillospiraceae</taxon>
        <taxon>Flavonifractor</taxon>
    </lineage>
</organism>
<dbReference type="EC" id="2.7.8.31" evidence="9"/>